<proteinExistence type="predicted"/>
<sequence>MIKTNNRGTTIVEALVVIVILSLGLIPSLTVIVTVNSLSSIIMNDLIGANLAQEGVEVVRSLRDANWFASRSFDNNLIGDWTVEWNTNWVTNPPQPAGANPALKLDSNGLYNYATGPDTYFRRRIFIIKDPTLPGCNCELRVISEVTWPTKKTTRTLTVESHLFNWK</sequence>
<dbReference type="Proteomes" id="UP000177594">
    <property type="component" value="Unassembled WGS sequence"/>
</dbReference>
<name>A0A1F8E922_9BACT</name>
<evidence type="ECO:0000256" key="1">
    <source>
        <dbReference type="SAM" id="Phobius"/>
    </source>
</evidence>
<dbReference type="AlphaFoldDB" id="A0A1F8E922"/>
<comment type="caution">
    <text evidence="2">The sequence shown here is derived from an EMBL/GenBank/DDBJ whole genome shotgun (WGS) entry which is preliminary data.</text>
</comment>
<protein>
    <recommendedName>
        <fullName evidence="4">Type II secretion system protein GspI C-terminal domain-containing protein</fullName>
    </recommendedName>
</protein>
<keyword evidence="1" id="KW-1133">Transmembrane helix</keyword>
<evidence type="ECO:0000313" key="2">
    <source>
        <dbReference type="EMBL" id="OGM97313.1"/>
    </source>
</evidence>
<accession>A0A1F8E922</accession>
<evidence type="ECO:0000313" key="3">
    <source>
        <dbReference type="Proteomes" id="UP000177594"/>
    </source>
</evidence>
<gene>
    <name evidence="2" type="ORF">A2817_03585</name>
</gene>
<reference evidence="2 3" key="1">
    <citation type="journal article" date="2016" name="Nat. Commun.">
        <title>Thousands of microbial genomes shed light on interconnected biogeochemical processes in an aquifer system.</title>
        <authorList>
            <person name="Anantharaman K."/>
            <person name="Brown C.T."/>
            <person name="Hug L.A."/>
            <person name="Sharon I."/>
            <person name="Castelle C.J."/>
            <person name="Probst A.J."/>
            <person name="Thomas B.C."/>
            <person name="Singh A."/>
            <person name="Wilkins M.J."/>
            <person name="Karaoz U."/>
            <person name="Brodie E.L."/>
            <person name="Williams K.H."/>
            <person name="Hubbard S.S."/>
            <person name="Banfield J.F."/>
        </authorList>
    </citation>
    <scope>NUCLEOTIDE SEQUENCE [LARGE SCALE GENOMIC DNA]</scope>
</reference>
<dbReference type="EMBL" id="MGIZ01000054">
    <property type="protein sequence ID" value="OGM97313.1"/>
    <property type="molecule type" value="Genomic_DNA"/>
</dbReference>
<keyword evidence="1" id="KW-0812">Transmembrane</keyword>
<evidence type="ECO:0008006" key="4">
    <source>
        <dbReference type="Google" id="ProtNLM"/>
    </source>
</evidence>
<organism evidence="2 3">
    <name type="scientific">Candidatus Yanofskybacteria bacterium RIFCSPHIGHO2_01_FULL_39_8b</name>
    <dbReference type="NCBI Taxonomy" id="1802659"/>
    <lineage>
        <taxon>Bacteria</taxon>
        <taxon>Candidatus Yanofskyibacteriota</taxon>
    </lineage>
</organism>
<feature type="transmembrane region" description="Helical" evidence="1">
    <location>
        <begin position="12"/>
        <end position="35"/>
    </location>
</feature>
<keyword evidence="1" id="KW-0472">Membrane</keyword>